<dbReference type="Gene3D" id="3.20.20.60">
    <property type="entry name" value="Phosphoenolpyruvate-binding domains"/>
    <property type="match status" value="1"/>
</dbReference>
<dbReference type="PANTHER" id="PTHR30502">
    <property type="entry name" value="2-KETO-3-DEOXY-L-RHAMNONATE ALDOLASE"/>
    <property type="match status" value="1"/>
</dbReference>
<feature type="domain" description="HpcH/HpaI aldolase/citrate lyase" evidence="4">
    <location>
        <begin position="91"/>
        <end position="258"/>
    </location>
</feature>
<evidence type="ECO:0000313" key="5">
    <source>
        <dbReference type="EMBL" id="KAJ4003691.1"/>
    </source>
</evidence>
<sequence>MDRSRSLSLFQPSNLNGAIGAADYEGSHERPGNVFGAILGIPHPQMARVIAVLGFDFVFIDTQFTSVCTQLSGDLHLTNGFCSPTNPETLVSLIQTINFASEGKTVATARISSPDSDLLAYALDAGAAGIAFPQIDSPEQAAHAVHKVRYTYGSGMRSISPIALLDGITNMALGGWTSETIADRNVSVICQIESTIGVENMNAIARTLGVNVLMVGVRDLKATLGIPGRNPGGKVNESKFQEAISKMIEISKETGVQLMIPAFKLKPDDMSWLKKFKMIITSVDVLSVVKSQRDDLVNMKKALGVDEVNCKPDGTNGRTNGKFNRTTNDMTNGTIDGTTNGYH</sequence>
<evidence type="ECO:0000313" key="6">
    <source>
        <dbReference type="Proteomes" id="UP001152130"/>
    </source>
</evidence>
<comment type="caution">
    <text evidence="5">The sequence shown here is derived from an EMBL/GenBank/DDBJ whole genome shotgun (WGS) entry which is preliminary data.</text>
</comment>
<evidence type="ECO:0000256" key="3">
    <source>
        <dbReference type="SAM" id="MobiDB-lite"/>
    </source>
</evidence>
<dbReference type="Proteomes" id="UP001152130">
    <property type="component" value="Unassembled WGS sequence"/>
</dbReference>
<dbReference type="SUPFAM" id="SSF51621">
    <property type="entry name" value="Phosphoenolpyruvate/pyruvate domain"/>
    <property type="match status" value="1"/>
</dbReference>
<dbReference type="InterPro" id="IPR005000">
    <property type="entry name" value="Aldolase/citrate-lyase_domain"/>
</dbReference>
<dbReference type="InterPro" id="IPR050251">
    <property type="entry name" value="HpcH-HpaI_aldolase"/>
</dbReference>
<dbReference type="GO" id="GO:0046872">
    <property type="term" value="F:metal ion binding"/>
    <property type="evidence" value="ECO:0007669"/>
    <property type="project" value="UniProtKB-KW"/>
</dbReference>
<reference evidence="5" key="1">
    <citation type="submission" date="2022-10" db="EMBL/GenBank/DDBJ databases">
        <title>Fusarium specimens isolated from Avocado Roots.</title>
        <authorList>
            <person name="Stajich J."/>
            <person name="Roper C."/>
            <person name="Heimlech-Rivalta G."/>
        </authorList>
    </citation>
    <scope>NUCLEOTIDE SEQUENCE</scope>
    <source>
        <strain evidence="5">CF00143</strain>
    </source>
</reference>
<name>A0A9W8PER4_9HYPO</name>
<evidence type="ECO:0000256" key="2">
    <source>
        <dbReference type="ARBA" id="ARBA00023239"/>
    </source>
</evidence>
<protein>
    <recommendedName>
        <fullName evidence="4">HpcH/HpaI aldolase/citrate lyase domain-containing protein</fullName>
    </recommendedName>
</protein>
<organism evidence="5 6">
    <name type="scientific">Fusarium irregulare</name>
    <dbReference type="NCBI Taxonomy" id="2494466"/>
    <lineage>
        <taxon>Eukaryota</taxon>
        <taxon>Fungi</taxon>
        <taxon>Dikarya</taxon>
        <taxon>Ascomycota</taxon>
        <taxon>Pezizomycotina</taxon>
        <taxon>Sordariomycetes</taxon>
        <taxon>Hypocreomycetidae</taxon>
        <taxon>Hypocreales</taxon>
        <taxon>Nectriaceae</taxon>
        <taxon>Fusarium</taxon>
        <taxon>Fusarium incarnatum-equiseti species complex</taxon>
    </lineage>
</organism>
<dbReference type="PANTHER" id="PTHR30502:SF8">
    <property type="entry name" value="SYNTHASE, PUTATIVE-RELATED"/>
    <property type="match status" value="1"/>
</dbReference>
<feature type="region of interest" description="Disordered" evidence="3">
    <location>
        <begin position="313"/>
        <end position="343"/>
    </location>
</feature>
<dbReference type="EMBL" id="JAPDHF010000026">
    <property type="protein sequence ID" value="KAJ4003691.1"/>
    <property type="molecule type" value="Genomic_DNA"/>
</dbReference>
<dbReference type="AlphaFoldDB" id="A0A9W8PER4"/>
<keyword evidence="6" id="KW-1185">Reference proteome</keyword>
<gene>
    <name evidence="5" type="ORF">NW766_012142</name>
</gene>
<feature type="compositionally biased region" description="Polar residues" evidence="3">
    <location>
        <begin position="316"/>
        <end position="343"/>
    </location>
</feature>
<accession>A0A9W8PER4</accession>
<dbReference type="GO" id="GO:0005737">
    <property type="term" value="C:cytoplasm"/>
    <property type="evidence" value="ECO:0007669"/>
    <property type="project" value="TreeGrafter"/>
</dbReference>
<dbReference type="Pfam" id="PF03328">
    <property type="entry name" value="HpcH_HpaI"/>
    <property type="match status" value="1"/>
</dbReference>
<proteinExistence type="predicted"/>
<keyword evidence="2" id="KW-0456">Lyase</keyword>
<dbReference type="InterPro" id="IPR015813">
    <property type="entry name" value="Pyrv/PenolPyrv_kinase-like_dom"/>
</dbReference>
<keyword evidence="1" id="KW-0479">Metal-binding</keyword>
<dbReference type="InterPro" id="IPR040442">
    <property type="entry name" value="Pyrv_kinase-like_dom_sf"/>
</dbReference>
<evidence type="ECO:0000259" key="4">
    <source>
        <dbReference type="Pfam" id="PF03328"/>
    </source>
</evidence>
<dbReference type="GO" id="GO:0016832">
    <property type="term" value="F:aldehyde-lyase activity"/>
    <property type="evidence" value="ECO:0007669"/>
    <property type="project" value="TreeGrafter"/>
</dbReference>
<evidence type="ECO:0000256" key="1">
    <source>
        <dbReference type="ARBA" id="ARBA00022723"/>
    </source>
</evidence>